<evidence type="ECO:0000313" key="2">
    <source>
        <dbReference type="EMBL" id="KAK2600850.1"/>
    </source>
</evidence>
<gene>
    <name evidence="2" type="ORF">N8I77_010356</name>
</gene>
<feature type="region of interest" description="Disordered" evidence="1">
    <location>
        <begin position="307"/>
        <end position="330"/>
    </location>
</feature>
<evidence type="ECO:0000313" key="3">
    <source>
        <dbReference type="Proteomes" id="UP001265746"/>
    </source>
</evidence>
<comment type="caution">
    <text evidence="2">The sequence shown here is derived from an EMBL/GenBank/DDBJ whole genome shotgun (WGS) entry which is preliminary data.</text>
</comment>
<organism evidence="2 3">
    <name type="scientific">Phomopsis amygdali</name>
    <name type="common">Fusicoccum amygdali</name>
    <dbReference type="NCBI Taxonomy" id="1214568"/>
    <lineage>
        <taxon>Eukaryota</taxon>
        <taxon>Fungi</taxon>
        <taxon>Dikarya</taxon>
        <taxon>Ascomycota</taxon>
        <taxon>Pezizomycotina</taxon>
        <taxon>Sordariomycetes</taxon>
        <taxon>Sordariomycetidae</taxon>
        <taxon>Diaporthales</taxon>
        <taxon>Diaporthaceae</taxon>
        <taxon>Diaporthe</taxon>
    </lineage>
</organism>
<proteinExistence type="predicted"/>
<dbReference type="Proteomes" id="UP001265746">
    <property type="component" value="Unassembled WGS sequence"/>
</dbReference>
<accession>A0AAD9W0X0</accession>
<reference evidence="2" key="1">
    <citation type="submission" date="2023-06" db="EMBL/GenBank/DDBJ databases">
        <authorList>
            <person name="Noh H."/>
        </authorList>
    </citation>
    <scope>NUCLEOTIDE SEQUENCE</scope>
    <source>
        <strain evidence="2">DUCC20226</strain>
    </source>
</reference>
<evidence type="ECO:0000256" key="1">
    <source>
        <dbReference type="SAM" id="MobiDB-lite"/>
    </source>
</evidence>
<name>A0AAD9W0X0_PHOAM</name>
<keyword evidence="3" id="KW-1185">Reference proteome</keyword>
<dbReference type="EMBL" id="JAUJFL010000006">
    <property type="protein sequence ID" value="KAK2600850.1"/>
    <property type="molecule type" value="Genomic_DNA"/>
</dbReference>
<feature type="compositionally biased region" description="Basic and acidic residues" evidence="1">
    <location>
        <begin position="307"/>
        <end position="321"/>
    </location>
</feature>
<dbReference type="AlphaFoldDB" id="A0AAD9W0X0"/>
<sequence length="330" mass="36216">MADSRELCLKMAQLLTPSSSFRSDNFIDPTAADNDDLNNVHDDDIIAKNRMTILELEEKYILTPGIVTIAPSGELKVDLSHEEPDQGTMAGLYPTVPPPEELKHQIPSWLRDYLLKELNLFGQGPPSACRSLYDPMQHSKEAGQEGTNMSVEWTAHFISYATVSLRDSITDLRDFCSSGEASCEEIYAMEFGIVESVVRKLAGCDANKSVKEKLLASAPRNDDKECSPSKRRKVSGGRLVKIAHDSTAASKELPADIELLLDLGSQGMTMKSVLDSSLEDLVIAPVSQLVEKLEVVYKGLRKQEEEHMKEEACVARGDHSSDSGVSACSP</sequence>
<protein>
    <submittedName>
        <fullName evidence="2">Uncharacterized protein</fullName>
    </submittedName>
</protein>